<dbReference type="Proteomes" id="UP000023152">
    <property type="component" value="Unassembled WGS sequence"/>
</dbReference>
<reference evidence="2 3" key="1">
    <citation type="journal article" date="2013" name="Curr. Biol.">
        <title>The Genome of the Foraminiferan Reticulomyxa filosa.</title>
        <authorList>
            <person name="Glockner G."/>
            <person name="Hulsmann N."/>
            <person name="Schleicher M."/>
            <person name="Noegel A.A."/>
            <person name="Eichinger L."/>
            <person name="Gallinger C."/>
            <person name="Pawlowski J."/>
            <person name="Sierra R."/>
            <person name="Euteneuer U."/>
            <person name="Pillet L."/>
            <person name="Moustafa A."/>
            <person name="Platzer M."/>
            <person name="Groth M."/>
            <person name="Szafranski K."/>
            <person name="Schliwa M."/>
        </authorList>
    </citation>
    <scope>NUCLEOTIDE SEQUENCE [LARGE SCALE GENOMIC DNA]</scope>
</reference>
<sequence>NNNNNNNNTSNNNETEESSVFYFASHHCLMENMKEQLNIHSFDHVQGDTTVSDWLAIDWWYIIFLRLGLIPSTFYSFFCFYFHQRLHGQLDQYALLQLSS</sequence>
<protein>
    <submittedName>
        <fullName evidence="2">Uncharacterized protein</fullName>
    </submittedName>
</protein>
<keyword evidence="1" id="KW-0812">Transmembrane</keyword>
<keyword evidence="1" id="KW-0472">Membrane</keyword>
<comment type="caution">
    <text evidence="2">The sequence shown here is derived from an EMBL/GenBank/DDBJ whole genome shotgun (WGS) entry which is preliminary data.</text>
</comment>
<organism evidence="2 3">
    <name type="scientific">Reticulomyxa filosa</name>
    <dbReference type="NCBI Taxonomy" id="46433"/>
    <lineage>
        <taxon>Eukaryota</taxon>
        <taxon>Sar</taxon>
        <taxon>Rhizaria</taxon>
        <taxon>Retaria</taxon>
        <taxon>Foraminifera</taxon>
        <taxon>Monothalamids</taxon>
        <taxon>Reticulomyxidae</taxon>
        <taxon>Reticulomyxa</taxon>
    </lineage>
</organism>
<evidence type="ECO:0000313" key="2">
    <source>
        <dbReference type="EMBL" id="ETO10674.1"/>
    </source>
</evidence>
<name>X6M9U9_RETFI</name>
<evidence type="ECO:0000256" key="1">
    <source>
        <dbReference type="SAM" id="Phobius"/>
    </source>
</evidence>
<proteinExistence type="predicted"/>
<gene>
    <name evidence="2" type="ORF">RFI_26701</name>
</gene>
<dbReference type="EMBL" id="ASPP01023262">
    <property type="protein sequence ID" value="ETO10674.1"/>
    <property type="molecule type" value="Genomic_DNA"/>
</dbReference>
<keyword evidence="1" id="KW-1133">Transmembrane helix</keyword>
<accession>X6M9U9</accession>
<feature type="non-terminal residue" evidence="2">
    <location>
        <position position="1"/>
    </location>
</feature>
<evidence type="ECO:0000313" key="3">
    <source>
        <dbReference type="Proteomes" id="UP000023152"/>
    </source>
</evidence>
<feature type="transmembrane region" description="Helical" evidence="1">
    <location>
        <begin position="59"/>
        <end position="82"/>
    </location>
</feature>
<dbReference type="AlphaFoldDB" id="X6M9U9"/>
<keyword evidence="3" id="KW-1185">Reference proteome</keyword>